<feature type="transmembrane region" description="Helical" evidence="9">
    <location>
        <begin position="122"/>
        <end position="143"/>
    </location>
</feature>
<evidence type="ECO:0000256" key="9">
    <source>
        <dbReference type="SAM" id="Phobius"/>
    </source>
</evidence>
<feature type="transmembrane region" description="Helical" evidence="9">
    <location>
        <begin position="459"/>
        <end position="481"/>
    </location>
</feature>
<dbReference type="PANTHER" id="PTHR32044:SF80">
    <property type="entry name" value="XYLOGLUCAN GLYCOSYLTRANSFERASE 2-RELATED"/>
    <property type="match status" value="1"/>
</dbReference>
<keyword evidence="8" id="KW-0961">Cell wall biogenesis/degradation</keyword>
<dbReference type="PANTHER" id="PTHR32044">
    <property type="entry name" value="GLUCOMANNAN 4-BETA-MANNOSYLTRANSFERASE 9"/>
    <property type="match status" value="1"/>
</dbReference>
<reference evidence="10 11" key="1">
    <citation type="journal article" date="2009" name="Appl. Environ. Microbiol.">
        <title>Three genomes from the phylum Acidobacteria provide insight into the lifestyles of these microorganisms in soils.</title>
        <authorList>
            <person name="Ward N.L."/>
            <person name="Challacombe J.F."/>
            <person name="Janssen P.H."/>
            <person name="Henrissat B."/>
            <person name="Coutinho P.M."/>
            <person name="Wu M."/>
            <person name="Xie G."/>
            <person name="Haft D.H."/>
            <person name="Sait M."/>
            <person name="Badger J."/>
            <person name="Barabote R.D."/>
            <person name="Bradley B."/>
            <person name="Brettin T.S."/>
            <person name="Brinkac L.M."/>
            <person name="Bruce D."/>
            <person name="Creasy T."/>
            <person name="Daugherty S.C."/>
            <person name="Davidsen T.M."/>
            <person name="DeBoy R.T."/>
            <person name="Detter J.C."/>
            <person name="Dodson R.J."/>
            <person name="Durkin A.S."/>
            <person name="Ganapathy A."/>
            <person name="Gwinn-Giglio M."/>
            <person name="Han C.S."/>
            <person name="Khouri H."/>
            <person name="Kiss H."/>
            <person name="Kothari S.P."/>
            <person name="Madupu R."/>
            <person name="Nelson K.E."/>
            <person name="Nelson W.C."/>
            <person name="Paulsen I."/>
            <person name="Penn K."/>
            <person name="Ren Q."/>
            <person name="Rosovitz M.J."/>
            <person name="Selengut J.D."/>
            <person name="Shrivastava S."/>
            <person name="Sullivan S.A."/>
            <person name="Tapia R."/>
            <person name="Thompson L.S."/>
            <person name="Watkins K.L."/>
            <person name="Yang Q."/>
            <person name="Yu C."/>
            <person name="Zafar N."/>
            <person name="Zhou L."/>
            <person name="Kuske C.R."/>
        </authorList>
    </citation>
    <scope>NUCLEOTIDE SEQUENCE [LARGE SCALE GENOMIC DNA]</scope>
    <source>
        <strain evidence="11">ATCC 51196 / DSM 11244 / BCRC 80197 / JCM 7670 / NBRC 15755 / NCIMB 13165 / 161</strain>
    </source>
</reference>
<keyword evidence="6" id="KW-0333">Golgi apparatus</keyword>
<dbReference type="STRING" id="240015.ACP_1725"/>
<evidence type="ECO:0000256" key="8">
    <source>
        <dbReference type="ARBA" id="ARBA00023316"/>
    </source>
</evidence>
<keyword evidence="7 9" id="KW-0472">Membrane</keyword>
<comment type="subcellular location">
    <subcellularLocation>
        <location evidence="1">Golgi apparatus membrane</location>
        <topology evidence="1">Multi-pass membrane protein</topology>
    </subcellularLocation>
</comment>
<accession>C1F7J6</accession>
<evidence type="ECO:0000313" key="11">
    <source>
        <dbReference type="Proteomes" id="UP000002207"/>
    </source>
</evidence>
<dbReference type="GO" id="GO:0016757">
    <property type="term" value="F:glycosyltransferase activity"/>
    <property type="evidence" value="ECO:0007669"/>
    <property type="project" value="UniProtKB-KW"/>
</dbReference>
<dbReference type="SUPFAM" id="SSF53448">
    <property type="entry name" value="Nucleotide-diphospho-sugar transferases"/>
    <property type="match status" value="1"/>
</dbReference>
<dbReference type="CDD" id="cd06437">
    <property type="entry name" value="CESA_CaSu_A2"/>
    <property type="match status" value="1"/>
</dbReference>
<feature type="transmembrane region" description="Helical" evidence="9">
    <location>
        <begin position="580"/>
        <end position="601"/>
    </location>
</feature>
<dbReference type="EMBL" id="CP001472">
    <property type="protein sequence ID" value="ACO34086.1"/>
    <property type="molecule type" value="Genomic_DNA"/>
</dbReference>
<gene>
    <name evidence="10" type="ordered locus">ACP_1725</name>
</gene>
<evidence type="ECO:0000313" key="10">
    <source>
        <dbReference type="EMBL" id="ACO34086.1"/>
    </source>
</evidence>
<dbReference type="HOGENOM" id="CLU_012856_4_0_0"/>
<evidence type="ECO:0000256" key="6">
    <source>
        <dbReference type="ARBA" id="ARBA00023034"/>
    </source>
</evidence>
<keyword evidence="2" id="KW-0328">Glycosyltransferase</keyword>
<dbReference type="GO" id="GO:0071555">
    <property type="term" value="P:cell wall organization"/>
    <property type="evidence" value="ECO:0007669"/>
    <property type="project" value="UniProtKB-KW"/>
</dbReference>
<keyword evidence="11" id="KW-1185">Reference proteome</keyword>
<dbReference type="InterPro" id="IPR029044">
    <property type="entry name" value="Nucleotide-diphossugar_trans"/>
</dbReference>
<dbReference type="Gene3D" id="3.90.550.10">
    <property type="entry name" value="Spore Coat Polysaccharide Biosynthesis Protein SpsA, Chain A"/>
    <property type="match status" value="1"/>
</dbReference>
<keyword evidence="5 9" id="KW-1133">Transmembrane helix</keyword>
<evidence type="ECO:0000256" key="5">
    <source>
        <dbReference type="ARBA" id="ARBA00022989"/>
    </source>
</evidence>
<evidence type="ECO:0000256" key="1">
    <source>
        <dbReference type="ARBA" id="ARBA00004653"/>
    </source>
</evidence>
<dbReference type="eggNOG" id="COG1215">
    <property type="taxonomic scope" value="Bacteria"/>
</dbReference>
<evidence type="ECO:0000256" key="3">
    <source>
        <dbReference type="ARBA" id="ARBA00022679"/>
    </source>
</evidence>
<evidence type="ECO:0000256" key="7">
    <source>
        <dbReference type="ARBA" id="ARBA00023136"/>
    </source>
</evidence>
<evidence type="ECO:0000256" key="2">
    <source>
        <dbReference type="ARBA" id="ARBA00022676"/>
    </source>
</evidence>
<evidence type="ECO:0000256" key="4">
    <source>
        <dbReference type="ARBA" id="ARBA00022692"/>
    </source>
</evidence>
<organism evidence="10 11">
    <name type="scientific">Acidobacterium capsulatum (strain ATCC 51196 / DSM 11244 / BCRC 80197 / JCM 7670 / NBRC 15755 / NCIMB 13165 / 161)</name>
    <dbReference type="NCBI Taxonomy" id="240015"/>
    <lineage>
        <taxon>Bacteria</taxon>
        <taxon>Pseudomonadati</taxon>
        <taxon>Acidobacteriota</taxon>
        <taxon>Terriglobia</taxon>
        <taxon>Terriglobales</taxon>
        <taxon>Acidobacteriaceae</taxon>
        <taxon>Acidobacterium</taxon>
    </lineage>
</organism>
<feature type="transmembrane region" description="Helical" evidence="9">
    <location>
        <begin position="426"/>
        <end position="447"/>
    </location>
</feature>
<feature type="transmembrane region" description="Helical" evidence="9">
    <location>
        <begin position="501"/>
        <end position="524"/>
    </location>
</feature>
<dbReference type="FunFam" id="3.90.550.10:FF:000057">
    <property type="entry name" value="Glycosyltransferase-like protein, family 2"/>
    <property type="match status" value="1"/>
</dbReference>
<feature type="transmembrane region" description="Helical" evidence="9">
    <location>
        <begin position="552"/>
        <end position="574"/>
    </location>
</feature>
<keyword evidence="3 10" id="KW-0808">Transferase</keyword>
<dbReference type="Pfam" id="PF13641">
    <property type="entry name" value="Glyco_tranf_2_3"/>
    <property type="match status" value="1"/>
</dbReference>
<name>C1F7J6_ACIC5</name>
<protein>
    <submittedName>
        <fullName evidence="10">Glycosyl transferase, group 2 family</fullName>
    </submittedName>
</protein>
<dbReference type="KEGG" id="aca:ACP_1725"/>
<proteinExistence type="predicted"/>
<dbReference type="AlphaFoldDB" id="C1F7J6"/>
<sequence length="627" mass="73053">MQKQRRARRDAQRRQRQCRKLRNASSRCQSCQSCHEISPRFSSCRAIFGLRRKGVLRHITPPYCFRGSNPYNNHDMPVMDTLIPLPANALSALADLNMHKLSHYWHTHYADNTFQHLYHWNLFDAAMLTPYFLVMIILSFYGVHRYIMVWEYYRFRKRATKEPPKEFPELPRVTVQLPIFNEQFVIDRLIEAICAMDYPRDRLEIQVLDDSTDETQAVAAALVKKYQEQGQPIVYLHRTNRQGYKAGALDEGLKVAKGEFVAIFDADFVPSPDWLMKVIHHFSDPAIGMVQTRWTHLNRDYSFLTQVEAILLDGHFVLEHGARSRAGVFFNFNGTAGMWRRTAITDAGGWQHDTLTEDTDLSYRAQLVGWKFKYLQDVECPAELPIEMTAFKTQQARWAKGLIQTSKKIMPQVLRADLSWHEKLEAWYHLTANISYPLMIVLSILLLPTEIIQFHQGWFQMLFIDFPLFAASTFSIASFYMVSQQILYPHRWFRTLCYLPFLMALGIGLTLTNSKAVIEALLGIKSSFKRTPKYRVQAKGERSKATKYRKRLGILPLLELAIGAWFMWCIWYAIVNQSYFTVPFLLIFVVGYWYTGLLSIFQGRFERWRRGGTNLDESSPKPFPVGI</sequence>
<dbReference type="Proteomes" id="UP000002207">
    <property type="component" value="Chromosome"/>
</dbReference>
<keyword evidence="4 9" id="KW-0812">Transmembrane</keyword>
<dbReference type="CAZy" id="GT2">
    <property type="family name" value="Glycosyltransferase Family 2"/>
</dbReference>
<dbReference type="InParanoid" id="C1F7J6"/>